<accession>A0A1H4V691</accession>
<proteinExistence type="predicted"/>
<evidence type="ECO:0000313" key="1">
    <source>
        <dbReference type="EMBL" id="SEC76423.1"/>
    </source>
</evidence>
<dbReference type="Proteomes" id="UP000199622">
    <property type="component" value="Unassembled WGS sequence"/>
</dbReference>
<dbReference type="RefSeq" id="WP_244170293.1">
    <property type="nucleotide sequence ID" value="NZ_FNSO01000004.1"/>
</dbReference>
<dbReference type="AlphaFoldDB" id="A0A1H4V691"/>
<dbReference type="EMBL" id="FNSO01000004">
    <property type="protein sequence ID" value="SEC76423.1"/>
    <property type="molecule type" value="Genomic_DNA"/>
</dbReference>
<organism evidence="1 2">
    <name type="scientific">Amycolatopsis tolypomycina</name>
    <dbReference type="NCBI Taxonomy" id="208445"/>
    <lineage>
        <taxon>Bacteria</taxon>
        <taxon>Bacillati</taxon>
        <taxon>Actinomycetota</taxon>
        <taxon>Actinomycetes</taxon>
        <taxon>Pseudonocardiales</taxon>
        <taxon>Pseudonocardiaceae</taxon>
        <taxon>Amycolatopsis</taxon>
    </lineage>
</organism>
<evidence type="ECO:0000313" key="2">
    <source>
        <dbReference type="Proteomes" id="UP000199622"/>
    </source>
</evidence>
<dbReference type="STRING" id="208445.SAMN04489727_4995"/>
<gene>
    <name evidence="1" type="ORF">SAMN04489727_4995</name>
</gene>
<sequence>MIAAVIHIDPEAIHPVVAGEWHRTRLTGIPVPGQGITMLCGLAAAAEFRPLSDRRAHGAPHQCSRCEAIYRRERGMAPSPVRGS</sequence>
<reference evidence="2" key="1">
    <citation type="submission" date="2016-10" db="EMBL/GenBank/DDBJ databases">
        <authorList>
            <person name="Varghese N."/>
            <person name="Submissions S."/>
        </authorList>
    </citation>
    <scope>NUCLEOTIDE SEQUENCE [LARGE SCALE GENOMIC DNA]</scope>
    <source>
        <strain evidence="2">DSM 44544</strain>
    </source>
</reference>
<evidence type="ECO:0008006" key="3">
    <source>
        <dbReference type="Google" id="ProtNLM"/>
    </source>
</evidence>
<keyword evidence="2" id="KW-1185">Reference proteome</keyword>
<name>A0A1H4V691_9PSEU</name>
<protein>
    <recommendedName>
        <fullName evidence="3">Zinc-finger</fullName>
    </recommendedName>
</protein>